<accession>A0A7Z7N4M5</accession>
<keyword evidence="3" id="KW-1185">Reference proteome</keyword>
<comment type="caution">
    <text evidence="2">The sequence shown here is derived from an EMBL/GenBank/DDBJ whole genome shotgun (WGS) entry which is preliminary data.</text>
</comment>
<organism evidence="2 3">
    <name type="scientific">Caballeronia arationis</name>
    <dbReference type="NCBI Taxonomy" id="1777142"/>
    <lineage>
        <taxon>Bacteria</taxon>
        <taxon>Pseudomonadati</taxon>
        <taxon>Pseudomonadota</taxon>
        <taxon>Betaproteobacteria</taxon>
        <taxon>Burkholderiales</taxon>
        <taxon>Burkholderiaceae</taxon>
        <taxon>Caballeronia</taxon>
    </lineage>
</organism>
<feature type="coiled-coil region" evidence="1">
    <location>
        <begin position="357"/>
        <end position="384"/>
    </location>
</feature>
<evidence type="ECO:0000313" key="2">
    <source>
        <dbReference type="EMBL" id="SOE81297.1"/>
    </source>
</evidence>
<evidence type="ECO:0000313" key="3">
    <source>
        <dbReference type="Proteomes" id="UP000219522"/>
    </source>
</evidence>
<evidence type="ECO:0000256" key="1">
    <source>
        <dbReference type="SAM" id="Coils"/>
    </source>
</evidence>
<dbReference type="AlphaFoldDB" id="A0A7Z7N4M5"/>
<dbReference type="SUPFAM" id="SSF52540">
    <property type="entry name" value="P-loop containing nucleoside triphosphate hydrolases"/>
    <property type="match status" value="1"/>
</dbReference>
<dbReference type="EMBL" id="OCSU01000002">
    <property type="protein sequence ID" value="SOE81297.1"/>
    <property type="molecule type" value="Genomic_DNA"/>
</dbReference>
<proteinExistence type="predicted"/>
<sequence length="656" mass="73403">MSGTRRTPARDTVAVRWARLSVRRLTWARCAYARFIDDLDELTRERFARGGKDGEAYVVVFGPTQVGKTTLILDLMGVSPLASARVSGVLRGGRDLGCSATATAMEYRRSGDTFWRLKSVTQDATFATDDEMTRALADVRESMSQGRLVCDEPIVVWIPDECFDPGGTTVRARMLDLPGADPMEAAERAHVADMAKLYVGNADLILLVGLADGLTFLHPKTLDLPGVRDWRSVPERFRVVTTRSFTPQTVRDMIDTRTDPLDAAFFRQALRREISTFDFQLSDDAQSPKRFFSLEIGDSWRLAAQQYPELHAKIDPIVRELKYELRADIANSATGYARMRSTARLHEVAREVKRIGQEEHEKRLTALRDARESLRADLRNLGAARVSARRVLGVRRKELALAPLRKSEIVAQLGQPERDVDFSMIEDVGQSRAKFRSAIGLFSAALSDRSLTIGPRKELRSTGFWGRLRPDELPGQDAVRRAIRAEFRSLEARLDPYRLDAYLPKLSGDFARDKATLRETAEGAVPVAGNAVADHWASVAAARVSALEEEVAHAAASRLAMLRTQMDAREDCKRASLTIHDEQAECDALCARMDEEGRKGEKFVRWLDENYAAELRARATDIALARTPVDMFTDLMSAAQLIEEKNKLLFDKKSKT</sequence>
<dbReference type="Proteomes" id="UP000219522">
    <property type="component" value="Unassembled WGS sequence"/>
</dbReference>
<dbReference type="RefSeq" id="WP_097190292.1">
    <property type="nucleotide sequence ID" value="NZ_OCSU01000002.1"/>
</dbReference>
<reference evidence="2 3" key="1">
    <citation type="submission" date="2017-09" db="EMBL/GenBank/DDBJ databases">
        <authorList>
            <person name="Varghese N."/>
            <person name="Submissions S."/>
        </authorList>
    </citation>
    <scope>NUCLEOTIDE SEQUENCE [LARGE SCALE GENOMIC DNA]</scope>
    <source>
        <strain evidence="2 3">OK806</strain>
    </source>
</reference>
<name>A0A7Z7N4M5_9BURK</name>
<keyword evidence="1" id="KW-0175">Coiled coil</keyword>
<dbReference type="InterPro" id="IPR027417">
    <property type="entry name" value="P-loop_NTPase"/>
</dbReference>
<gene>
    <name evidence="2" type="ORF">SAMN05446927_4573</name>
</gene>
<protein>
    <recommendedName>
        <fullName evidence="4">Dynamin family protein</fullName>
    </recommendedName>
</protein>
<evidence type="ECO:0008006" key="4">
    <source>
        <dbReference type="Google" id="ProtNLM"/>
    </source>
</evidence>